<sequence length="188" mass="20703">MDVNRWSSLGTVEIPVKLVLLVEDDPEPAAHIKQALERHNVSVRVAKDGGQAQASFIMHKPDFVILDLILPGESGFEICERLKHADDTVPVLVLSAIDMEDSRELASRVGADGYLCKPVAPDQLLATIKDIAETVWQRTHLGKLEAEPERVRFNCVCGKKFKVSAAHRGKSMTCPQCGEPLTVPKRTV</sequence>
<dbReference type="InterPro" id="IPR050595">
    <property type="entry name" value="Bact_response_regulator"/>
</dbReference>
<dbReference type="Gene3D" id="3.40.50.2300">
    <property type="match status" value="1"/>
</dbReference>
<gene>
    <name evidence="4" type="ORF">ENQ76_16915</name>
</gene>
<dbReference type="InterPro" id="IPR011006">
    <property type="entry name" value="CheY-like_superfamily"/>
</dbReference>
<dbReference type="EMBL" id="DSOK01000464">
    <property type="protein sequence ID" value="HEN17142.1"/>
    <property type="molecule type" value="Genomic_DNA"/>
</dbReference>
<dbReference type="PANTHER" id="PTHR44591">
    <property type="entry name" value="STRESS RESPONSE REGULATOR PROTEIN 1"/>
    <property type="match status" value="1"/>
</dbReference>
<organism evidence="4">
    <name type="scientific">Schlesneria paludicola</name>
    <dbReference type="NCBI Taxonomy" id="360056"/>
    <lineage>
        <taxon>Bacteria</taxon>
        <taxon>Pseudomonadati</taxon>
        <taxon>Planctomycetota</taxon>
        <taxon>Planctomycetia</taxon>
        <taxon>Planctomycetales</taxon>
        <taxon>Planctomycetaceae</taxon>
        <taxon>Schlesneria</taxon>
    </lineage>
</organism>
<dbReference type="PROSITE" id="PS50110">
    <property type="entry name" value="RESPONSE_REGULATORY"/>
    <property type="match status" value="1"/>
</dbReference>
<evidence type="ECO:0000313" key="4">
    <source>
        <dbReference type="EMBL" id="HEN17142.1"/>
    </source>
</evidence>
<dbReference type="InterPro" id="IPR001789">
    <property type="entry name" value="Sig_transdc_resp-reg_receiver"/>
</dbReference>
<protein>
    <submittedName>
        <fullName evidence="4">Response regulator</fullName>
    </submittedName>
</protein>
<dbReference type="PANTHER" id="PTHR44591:SF3">
    <property type="entry name" value="RESPONSE REGULATORY DOMAIN-CONTAINING PROTEIN"/>
    <property type="match status" value="1"/>
</dbReference>
<evidence type="ECO:0000256" key="1">
    <source>
        <dbReference type="ARBA" id="ARBA00022553"/>
    </source>
</evidence>
<name>A0A7C2K1Z4_9PLAN</name>
<keyword evidence="1 2" id="KW-0597">Phosphoprotein</keyword>
<accession>A0A7C2K1Z4</accession>
<dbReference type="CDD" id="cd17574">
    <property type="entry name" value="REC_OmpR"/>
    <property type="match status" value="1"/>
</dbReference>
<dbReference type="Pfam" id="PF00072">
    <property type="entry name" value="Response_reg"/>
    <property type="match status" value="1"/>
</dbReference>
<comment type="caution">
    <text evidence="4">The sequence shown here is derived from an EMBL/GenBank/DDBJ whole genome shotgun (WGS) entry which is preliminary data.</text>
</comment>
<dbReference type="AlphaFoldDB" id="A0A7C2K1Z4"/>
<feature type="domain" description="Response regulatory" evidence="3">
    <location>
        <begin position="18"/>
        <end position="132"/>
    </location>
</feature>
<dbReference type="GO" id="GO:0000160">
    <property type="term" value="P:phosphorelay signal transduction system"/>
    <property type="evidence" value="ECO:0007669"/>
    <property type="project" value="InterPro"/>
</dbReference>
<evidence type="ECO:0000256" key="2">
    <source>
        <dbReference type="PROSITE-ProRule" id="PRU00169"/>
    </source>
</evidence>
<dbReference type="SMART" id="SM00448">
    <property type="entry name" value="REC"/>
    <property type="match status" value="1"/>
</dbReference>
<dbReference type="SUPFAM" id="SSF52172">
    <property type="entry name" value="CheY-like"/>
    <property type="match status" value="1"/>
</dbReference>
<reference evidence="4" key="1">
    <citation type="journal article" date="2020" name="mSystems">
        <title>Genome- and Community-Level Interaction Insights into Carbon Utilization and Element Cycling Functions of Hydrothermarchaeota in Hydrothermal Sediment.</title>
        <authorList>
            <person name="Zhou Z."/>
            <person name="Liu Y."/>
            <person name="Xu W."/>
            <person name="Pan J."/>
            <person name="Luo Z.H."/>
            <person name="Li M."/>
        </authorList>
    </citation>
    <scope>NUCLEOTIDE SEQUENCE [LARGE SCALE GENOMIC DNA]</scope>
    <source>
        <strain evidence="4">SpSt-339</strain>
    </source>
</reference>
<proteinExistence type="predicted"/>
<evidence type="ECO:0000259" key="3">
    <source>
        <dbReference type="PROSITE" id="PS50110"/>
    </source>
</evidence>
<feature type="modified residue" description="4-aspartylphosphate" evidence="2">
    <location>
        <position position="67"/>
    </location>
</feature>